<proteinExistence type="predicted"/>
<dbReference type="Pfam" id="PF05721">
    <property type="entry name" value="PhyH"/>
    <property type="match status" value="1"/>
</dbReference>
<accession>A0A3D8SQ83</accession>
<name>A0A3D8SQ83_9HELO</name>
<organism evidence="1 2">
    <name type="scientific">Coleophoma cylindrospora</name>
    <dbReference type="NCBI Taxonomy" id="1849047"/>
    <lineage>
        <taxon>Eukaryota</taxon>
        <taxon>Fungi</taxon>
        <taxon>Dikarya</taxon>
        <taxon>Ascomycota</taxon>
        <taxon>Pezizomycotina</taxon>
        <taxon>Leotiomycetes</taxon>
        <taxon>Helotiales</taxon>
        <taxon>Dermateaceae</taxon>
        <taxon>Coleophoma</taxon>
    </lineage>
</organism>
<comment type="caution">
    <text evidence="1">The sequence shown here is derived from an EMBL/GenBank/DDBJ whole genome shotgun (WGS) entry which is preliminary data.</text>
</comment>
<sequence length="413" mass="45785">MATITIQKPPVTLKQEHKPLAVAIKERIGQLMQPSPDDEYEEGLTLIKSKISKMTVVNALFSVNLGSNHPDLIIDARSENPTVLESTTEELAGKVKIRPTTIKSFVDGLMEPRFAIHWGYFMVEGKQSVGMKFIDALGPYNPSPLIFNAEDKLPQPTEDITQAKRDLEDFGYGLVKNAITPDEVKVLYSRLKEQAAAEVDTGVAQFDGGVPGANSGPNQRVWSLANKGQEFLDLLDNKVIDHFVPDIIGDDAILFSFNANIFQPPVRDMALGFNVFYFLKDVTKETGGTLIMPKSHKGQIAPDDLTDTSNFISVEGPAGTCLVLDSRTWHSTGRNVKAGSERPLIIAFFARPEILENETFYLSLRPNVFFSLDPETEAGLTDKVKKWSAWKEMIVDRQQDPIGKLFTKGETVV</sequence>
<evidence type="ECO:0000313" key="2">
    <source>
        <dbReference type="Proteomes" id="UP000256645"/>
    </source>
</evidence>
<dbReference type="STRING" id="1849047.A0A3D8SQ83"/>
<protein>
    <recommendedName>
        <fullName evidence="3">Phytanoyl-CoA dioxygenase</fullName>
    </recommendedName>
</protein>
<gene>
    <name evidence="1" type="ORF">BP6252_00484</name>
</gene>
<dbReference type="EMBL" id="PDLM01000001">
    <property type="protein sequence ID" value="RDW88452.1"/>
    <property type="molecule type" value="Genomic_DNA"/>
</dbReference>
<dbReference type="InterPro" id="IPR008775">
    <property type="entry name" value="Phytyl_CoA_dOase-like"/>
</dbReference>
<evidence type="ECO:0000313" key="1">
    <source>
        <dbReference type="EMBL" id="RDW88452.1"/>
    </source>
</evidence>
<reference evidence="1 2" key="1">
    <citation type="journal article" date="2018" name="IMA Fungus">
        <title>IMA Genome-F 9: Draft genome sequence of Annulohypoxylon stygium, Aspergillus mulundensis, Berkeleyomyces basicola (syn. Thielaviopsis basicola), Ceratocystis smalleyi, two Cercospora beticola strains, Coleophoma cylindrospora, Fusarium fracticaudum, Phialophora cf. hyalina, and Morchella septimelata.</title>
        <authorList>
            <person name="Wingfield B.D."/>
            <person name="Bills G.F."/>
            <person name="Dong Y."/>
            <person name="Huang W."/>
            <person name="Nel W.J."/>
            <person name="Swalarsk-Parry B.S."/>
            <person name="Vaghefi N."/>
            <person name="Wilken P.M."/>
            <person name="An Z."/>
            <person name="de Beer Z.W."/>
            <person name="De Vos L."/>
            <person name="Chen L."/>
            <person name="Duong T.A."/>
            <person name="Gao Y."/>
            <person name="Hammerbacher A."/>
            <person name="Kikkert J.R."/>
            <person name="Li Y."/>
            <person name="Li H."/>
            <person name="Li K."/>
            <person name="Li Q."/>
            <person name="Liu X."/>
            <person name="Ma X."/>
            <person name="Naidoo K."/>
            <person name="Pethybridge S.J."/>
            <person name="Sun J."/>
            <person name="Steenkamp E.T."/>
            <person name="van der Nest M.A."/>
            <person name="van Wyk S."/>
            <person name="Wingfield M.J."/>
            <person name="Xiong C."/>
            <person name="Yue Q."/>
            <person name="Zhang X."/>
        </authorList>
    </citation>
    <scope>NUCLEOTIDE SEQUENCE [LARGE SCALE GENOMIC DNA]</scope>
    <source>
        <strain evidence="1 2">BP6252</strain>
    </source>
</reference>
<dbReference type="Proteomes" id="UP000256645">
    <property type="component" value="Unassembled WGS sequence"/>
</dbReference>
<keyword evidence="2" id="KW-1185">Reference proteome</keyword>
<dbReference type="AlphaFoldDB" id="A0A3D8SQ83"/>
<dbReference type="SUPFAM" id="SSF51197">
    <property type="entry name" value="Clavaminate synthase-like"/>
    <property type="match status" value="1"/>
</dbReference>
<evidence type="ECO:0008006" key="3">
    <source>
        <dbReference type="Google" id="ProtNLM"/>
    </source>
</evidence>
<dbReference type="Gene3D" id="2.60.120.620">
    <property type="entry name" value="q2cbj1_9rhob like domain"/>
    <property type="match status" value="1"/>
</dbReference>
<dbReference type="OrthoDB" id="445007at2759"/>